<dbReference type="Gene3D" id="3.40.50.20">
    <property type="match status" value="1"/>
</dbReference>
<evidence type="ECO:0000256" key="16">
    <source>
        <dbReference type="ARBA" id="ARBA00023316"/>
    </source>
</evidence>
<keyword evidence="10 24" id="KW-0547">Nucleotide-binding</keyword>
<feature type="binding site" evidence="24">
    <location>
        <begin position="335"/>
        <end position="336"/>
    </location>
    <ligand>
        <name>ATP</name>
        <dbReference type="ChEBI" id="CHEBI:30616"/>
    </ligand>
</feature>
<comment type="caution">
    <text evidence="28">The sequence shown here is derived from an EMBL/GenBank/DDBJ whole genome shotgun (WGS) entry which is preliminary data.</text>
</comment>
<dbReference type="Pfam" id="PF01820">
    <property type="entry name" value="Dala_Dala_lig_N"/>
    <property type="match status" value="1"/>
</dbReference>
<comment type="cofactor">
    <cofactor evidence="1">
        <name>Mn(2+)</name>
        <dbReference type="ChEBI" id="CHEBI:29035"/>
    </cofactor>
</comment>
<dbReference type="GO" id="GO:0005829">
    <property type="term" value="C:cytosol"/>
    <property type="evidence" value="ECO:0007669"/>
    <property type="project" value="TreeGrafter"/>
</dbReference>
<comment type="cofactor">
    <cofactor evidence="25">
        <name>Mg(2+)</name>
        <dbReference type="ChEBI" id="CHEBI:18420"/>
    </cofactor>
    <cofactor evidence="25">
        <name>Mn(2+)</name>
        <dbReference type="ChEBI" id="CHEBI:29035"/>
    </cofactor>
    <text evidence="25">Binds 2 magnesium or manganese ions per subunit.</text>
</comment>
<evidence type="ECO:0000256" key="26">
    <source>
        <dbReference type="PROSITE-ProRule" id="PRU00409"/>
    </source>
</evidence>
<keyword evidence="8 22" id="KW-0436">Ligase</keyword>
<dbReference type="InterPro" id="IPR011761">
    <property type="entry name" value="ATP-grasp"/>
</dbReference>
<feature type="binding site" evidence="24">
    <location>
        <position position="152"/>
    </location>
    <ligand>
        <name>ATP</name>
        <dbReference type="ChEBI" id="CHEBI:30616"/>
    </ligand>
</feature>
<comment type="subcellular location">
    <subcellularLocation>
        <location evidence="3 22">Cytoplasm</location>
    </subcellularLocation>
</comment>
<evidence type="ECO:0000259" key="27">
    <source>
        <dbReference type="PROSITE" id="PS50975"/>
    </source>
</evidence>
<dbReference type="PROSITE" id="PS00844">
    <property type="entry name" value="DALA_DALA_LIGASE_2"/>
    <property type="match status" value="1"/>
</dbReference>
<feature type="active site" evidence="23">
    <location>
        <position position="203"/>
    </location>
</feature>
<evidence type="ECO:0000256" key="21">
    <source>
        <dbReference type="ARBA" id="ARBA00077154"/>
    </source>
</evidence>
<evidence type="ECO:0000256" key="22">
    <source>
        <dbReference type="HAMAP-Rule" id="MF_00047"/>
    </source>
</evidence>
<evidence type="ECO:0000256" key="10">
    <source>
        <dbReference type="ARBA" id="ARBA00022741"/>
    </source>
</evidence>
<keyword evidence="14 22" id="KW-0573">Peptidoglycan synthesis</keyword>
<dbReference type="InterPro" id="IPR011095">
    <property type="entry name" value="Dala_Dala_lig_C"/>
</dbReference>
<evidence type="ECO:0000256" key="11">
    <source>
        <dbReference type="ARBA" id="ARBA00022840"/>
    </source>
</evidence>
<dbReference type="GO" id="GO:0046872">
    <property type="term" value="F:metal ion binding"/>
    <property type="evidence" value="ECO:0007669"/>
    <property type="project" value="UniProtKB-KW"/>
</dbReference>
<dbReference type="InterPro" id="IPR000291">
    <property type="entry name" value="D-Ala_lig_Van_CS"/>
</dbReference>
<keyword evidence="13 22" id="KW-0133">Cell shape</keyword>
<dbReference type="HAMAP" id="MF_00047">
    <property type="entry name" value="Dala_Dala_lig"/>
    <property type="match status" value="1"/>
</dbReference>
<evidence type="ECO:0000256" key="25">
    <source>
        <dbReference type="PIRSR" id="PIRSR039102-3"/>
    </source>
</evidence>
<dbReference type="UniPathway" id="UPA00219"/>
<dbReference type="GO" id="GO:0008360">
    <property type="term" value="P:regulation of cell shape"/>
    <property type="evidence" value="ECO:0007669"/>
    <property type="project" value="UniProtKB-KW"/>
</dbReference>
<comment type="function">
    <text evidence="2 22">Cell wall formation.</text>
</comment>
<feature type="binding site" evidence="24">
    <location>
        <begin position="195"/>
        <end position="197"/>
    </location>
    <ligand>
        <name>ATP</name>
        <dbReference type="ChEBI" id="CHEBI:30616"/>
    </ligand>
</feature>
<evidence type="ECO:0000256" key="2">
    <source>
        <dbReference type="ARBA" id="ARBA00003921"/>
    </source>
</evidence>
<sequence length="395" mass="44564">MRSEKMENIGVIFGGRSVEHEVSVITGMQIIENMDKSKYNPIPIYITKDGKFLSGESLKNFKAYKDQDFHDGVEVFFKPEYGNKNLYYVKHNPKKLFKAEYDSIEVYQKIDAIFFALHGTFGEDGCTQGLFELMGMPYTGCGVMSAAVGMDKVIMRKVFESEDIPMTKYKYFYREELKNLKGLIEKCKDLNFPLFVKPANLGSSIGISRVENALDLSKALEVAAHYDRKIIVEEAVVNPREINVAVLGYENDLRVSAAEEPLGFKDLLKYEDKYVSGSKGAKSSQKHQNKKLPAELKPELEKEIKELAKKAFSAIDGAGVARIDFLVDGDKAYVNEINTLPGSIAFYLYEVDGLMIKDLITRLIELGKERHSERAANNYSIDSNLFNMTSYGAKI</sequence>
<evidence type="ECO:0000256" key="12">
    <source>
        <dbReference type="ARBA" id="ARBA00022842"/>
    </source>
</evidence>
<keyword evidence="7 22" id="KW-0963">Cytoplasm</keyword>
<dbReference type="NCBIfam" id="TIGR01205">
    <property type="entry name" value="D_ala_D_alaTIGR"/>
    <property type="match status" value="1"/>
</dbReference>
<dbReference type="PROSITE" id="PS50975">
    <property type="entry name" value="ATP_GRASP"/>
    <property type="match status" value="1"/>
</dbReference>
<evidence type="ECO:0000256" key="13">
    <source>
        <dbReference type="ARBA" id="ARBA00022960"/>
    </source>
</evidence>
<dbReference type="Gene3D" id="3.30.1490.20">
    <property type="entry name" value="ATP-grasp fold, A domain"/>
    <property type="match status" value="1"/>
</dbReference>
<gene>
    <name evidence="22" type="primary">ddl</name>
    <name evidence="28" type="ORF">HMPREF3229_00255</name>
</gene>
<dbReference type="SUPFAM" id="SSF56059">
    <property type="entry name" value="Glutathione synthetase ATP-binding domain-like"/>
    <property type="match status" value="1"/>
</dbReference>
<evidence type="ECO:0000256" key="17">
    <source>
        <dbReference type="ARBA" id="ARBA00047614"/>
    </source>
</evidence>
<dbReference type="Pfam" id="PF07478">
    <property type="entry name" value="Dala_Dala_lig_C"/>
    <property type="match status" value="1"/>
</dbReference>
<evidence type="ECO:0000256" key="1">
    <source>
        <dbReference type="ARBA" id="ARBA00001936"/>
    </source>
</evidence>
<dbReference type="GO" id="GO:0005524">
    <property type="term" value="F:ATP binding"/>
    <property type="evidence" value="ECO:0007669"/>
    <property type="project" value="UniProtKB-UniRule"/>
</dbReference>
<evidence type="ECO:0000256" key="20">
    <source>
        <dbReference type="ARBA" id="ARBA00076288"/>
    </source>
</evidence>
<dbReference type="EMBL" id="LRQE01000004">
    <property type="protein sequence ID" value="KXA31726.1"/>
    <property type="molecule type" value="Genomic_DNA"/>
</dbReference>
<dbReference type="EC" id="6.3.2.4" evidence="6 22"/>
<evidence type="ECO:0000256" key="19">
    <source>
        <dbReference type="ARBA" id="ARBA00068427"/>
    </source>
</evidence>
<dbReference type="PANTHER" id="PTHR23132">
    <property type="entry name" value="D-ALANINE--D-ALANINE LIGASE"/>
    <property type="match status" value="1"/>
</dbReference>
<dbReference type="PATRIC" id="fig|54005.3.peg.251"/>
<evidence type="ECO:0000256" key="14">
    <source>
        <dbReference type="ARBA" id="ARBA00022984"/>
    </source>
</evidence>
<dbReference type="AlphaFoldDB" id="A0A133PSC6"/>
<evidence type="ECO:0000256" key="4">
    <source>
        <dbReference type="ARBA" id="ARBA00004752"/>
    </source>
</evidence>
<feature type="binding site" evidence="24">
    <location>
        <begin position="233"/>
        <end position="241"/>
    </location>
    <ligand>
        <name>ATP</name>
        <dbReference type="ChEBI" id="CHEBI:30616"/>
    </ligand>
</feature>
<comment type="similarity">
    <text evidence="5 22">Belongs to the D-alanine--D-alanine ligase family.</text>
</comment>
<dbReference type="InterPro" id="IPR013815">
    <property type="entry name" value="ATP_grasp_subdomain_1"/>
</dbReference>
<keyword evidence="9 25" id="KW-0479">Metal-binding</keyword>
<evidence type="ECO:0000256" key="7">
    <source>
        <dbReference type="ARBA" id="ARBA00022490"/>
    </source>
</evidence>
<evidence type="ECO:0000256" key="6">
    <source>
        <dbReference type="ARBA" id="ARBA00012216"/>
    </source>
</evidence>
<dbReference type="GO" id="GO:0009252">
    <property type="term" value="P:peptidoglycan biosynthetic process"/>
    <property type="evidence" value="ECO:0007669"/>
    <property type="project" value="UniProtKB-UniRule"/>
</dbReference>
<keyword evidence="16 22" id="KW-0961">Cell wall biogenesis/degradation</keyword>
<dbReference type="InterPro" id="IPR016185">
    <property type="entry name" value="PreATP-grasp_dom_sf"/>
</dbReference>
<evidence type="ECO:0000256" key="15">
    <source>
        <dbReference type="ARBA" id="ARBA00023211"/>
    </source>
</evidence>
<evidence type="ECO:0000256" key="3">
    <source>
        <dbReference type="ARBA" id="ARBA00004496"/>
    </source>
</evidence>
<comment type="pathway">
    <text evidence="4 22">Cell wall biogenesis; peptidoglycan biosynthesis.</text>
</comment>
<protein>
    <recommendedName>
        <fullName evidence="19 22">D-alanine--D-alanine ligase</fullName>
        <ecNumber evidence="6 22">6.3.2.4</ecNumber>
    </recommendedName>
    <alternativeName>
        <fullName evidence="21 22">D-Ala-D-Ala ligase</fullName>
    </alternativeName>
    <alternativeName>
        <fullName evidence="20 22">D-alanylalanine synthetase</fullName>
    </alternativeName>
</protein>
<feature type="domain" description="ATP-grasp" evidence="27">
    <location>
        <begin position="156"/>
        <end position="365"/>
    </location>
</feature>
<dbReference type="PIRSF" id="PIRSF039102">
    <property type="entry name" value="Ddl/VanB"/>
    <property type="match status" value="1"/>
</dbReference>
<reference evidence="28 29" key="1">
    <citation type="submission" date="2016-01" db="EMBL/GenBank/DDBJ databases">
        <authorList>
            <person name="Oliw E.H."/>
        </authorList>
    </citation>
    <scope>NUCLEOTIDE SEQUENCE [LARGE SCALE GENOMIC DNA]</scope>
    <source>
        <strain evidence="28 29">CMW7756A</strain>
    </source>
</reference>
<feature type="active site" evidence="23">
    <location>
        <position position="343"/>
    </location>
</feature>
<feature type="binding site" evidence="24">
    <location>
        <begin position="203"/>
        <end position="204"/>
    </location>
    <ligand>
        <name>ATP</name>
        <dbReference type="ChEBI" id="CHEBI:30616"/>
    </ligand>
</feature>
<evidence type="ECO:0000256" key="18">
    <source>
        <dbReference type="ARBA" id="ARBA00060592"/>
    </source>
</evidence>
<dbReference type="Proteomes" id="UP000070174">
    <property type="component" value="Unassembled WGS sequence"/>
</dbReference>
<dbReference type="NCBIfam" id="NF002528">
    <property type="entry name" value="PRK01966.1-4"/>
    <property type="match status" value="1"/>
</dbReference>
<comment type="pathway">
    <text evidence="18">Glycan biosynthesis.</text>
</comment>
<dbReference type="PANTHER" id="PTHR23132:SF25">
    <property type="entry name" value="D-ALANINE--D-ALANINE LIGASE A"/>
    <property type="match status" value="1"/>
</dbReference>
<feature type="binding site" evidence="25">
    <location>
        <position position="324"/>
    </location>
    <ligand>
        <name>Mg(2+)</name>
        <dbReference type="ChEBI" id="CHEBI:18420"/>
        <label>1</label>
    </ligand>
</feature>
<dbReference type="FunFam" id="3.30.1490.20:FF:000007">
    <property type="entry name" value="D-alanine--D-alanine ligase"/>
    <property type="match status" value="1"/>
</dbReference>
<evidence type="ECO:0000256" key="8">
    <source>
        <dbReference type="ARBA" id="ARBA00022598"/>
    </source>
</evidence>
<feature type="binding site" evidence="25">
    <location>
        <position position="336"/>
    </location>
    <ligand>
        <name>Mg(2+)</name>
        <dbReference type="ChEBI" id="CHEBI:18420"/>
        <label>2</label>
    </ligand>
</feature>
<keyword evidence="11 26" id="KW-0067">ATP-binding</keyword>
<evidence type="ECO:0000256" key="9">
    <source>
        <dbReference type="ARBA" id="ARBA00022723"/>
    </source>
</evidence>
<dbReference type="InterPro" id="IPR005905">
    <property type="entry name" value="D_ala_D_ala"/>
</dbReference>
<dbReference type="SUPFAM" id="SSF52440">
    <property type="entry name" value="PreATP-grasp domain"/>
    <property type="match status" value="1"/>
</dbReference>
<dbReference type="GO" id="GO:0071555">
    <property type="term" value="P:cell wall organization"/>
    <property type="evidence" value="ECO:0007669"/>
    <property type="project" value="UniProtKB-KW"/>
</dbReference>
<name>A0A133PSC6_9FIRM</name>
<dbReference type="PROSITE" id="PS00843">
    <property type="entry name" value="DALA_DALA_LIGASE_1"/>
    <property type="match status" value="1"/>
</dbReference>
<organism evidence="28">
    <name type="scientific">Peptoniphilus harei</name>
    <dbReference type="NCBI Taxonomy" id="54005"/>
    <lineage>
        <taxon>Bacteria</taxon>
        <taxon>Bacillati</taxon>
        <taxon>Bacillota</taxon>
        <taxon>Tissierellia</taxon>
        <taxon>Tissierellales</taxon>
        <taxon>Peptoniphilaceae</taxon>
        <taxon>Peptoniphilus</taxon>
    </lineage>
</organism>
<evidence type="ECO:0000256" key="23">
    <source>
        <dbReference type="PIRSR" id="PIRSR039102-1"/>
    </source>
</evidence>
<evidence type="ECO:0000256" key="5">
    <source>
        <dbReference type="ARBA" id="ARBA00010871"/>
    </source>
</evidence>
<keyword evidence="12 25" id="KW-0460">Magnesium</keyword>
<proteinExistence type="inferred from homology"/>
<feature type="active site" evidence="23">
    <location>
        <position position="19"/>
    </location>
</feature>
<evidence type="ECO:0000313" key="28">
    <source>
        <dbReference type="EMBL" id="KXA31726.1"/>
    </source>
</evidence>
<feature type="binding site" evidence="25">
    <location>
        <position position="338"/>
    </location>
    <ligand>
        <name>Mg(2+)</name>
        <dbReference type="ChEBI" id="CHEBI:18420"/>
        <label>2</label>
    </ligand>
</feature>
<evidence type="ECO:0000313" key="29">
    <source>
        <dbReference type="Proteomes" id="UP000070174"/>
    </source>
</evidence>
<feature type="binding site" evidence="25">
    <location>
        <position position="336"/>
    </location>
    <ligand>
        <name>Mg(2+)</name>
        <dbReference type="ChEBI" id="CHEBI:18420"/>
        <label>1</label>
    </ligand>
</feature>
<evidence type="ECO:0000256" key="24">
    <source>
        <dbReference type="PIRSR" id="PIRSR039102-2"/>
    </source>
</evidence>
<dbReference type="GO" id="GO:0008716">
    <property type="term" value="F:D-alanine-D-alanine ligase activity"/>
    <property type="evidence" value="ECO:0007669"/>
    <property type="project" value="UniProtKB-UniRule"/>
</dbReference>
<dbReference type="Gene3D" id="3.30.470.20">
    <property type="entry name" value="ATP-grasp fold, B domain"/>
    <property type="match status" value="1"/>
</dbReference>
<keyword evidence="15 25" id="KW-0464">Manganese</keyword>
<accession>A0A133PSC6</accession>
<dbReference type="InterPro" id="IPR011127">
    <property type="entry name" value="Dala_Dala_lig_N"/>
</dbReference>
<comment type="catalytic activity">
    <reaction evidence="17 22">
        <text>2 D-alanine + ATP = D-alanyl-D-alanine + ADP + phosphate + H(+)</text>
        <dbReference type="Rhea" id="RHEA:11224"/>
        <dbReference type="ChEBI" id="CHEBI:15378"/>
        <dbReference type="ChEBI" id="CHEBI:30616"/>
        <dbReference type="ChEBI" id="CHEBI:43474"/>
        <dbReference type="ChEBI" id="CHEBI:57416"/>
        <dbReference type="ChEBI" id="CHEBI:57822"/>
        <dbReference type="ChEBI" id="CHEBI:456216"/>
        <dbReference type="EC" id="6.3.2.4"/>
    </reaction>
</comment>